<gene>
    <name evidence="4" type="ORF">BSF38_03126</name>
</gene>
<dbReference type="PANTHER" id="PTHR30093:SF2">
    <property type="entry name" value="TYPE II SECRETION SYSTEM PROTEIN H"/>
    <property type="match status" value="1"/>
</dbReference>
<evidence type="ECO:0000256" key="1">
    <source>
        <dbReference type="ARBA" id="ARBA00022481"/>
    </source>
</evidence>
<dbReference type="EMBL" id="CP019082">
    <property type="protein sequence ID" value="APW61605.1"/>
    <property type="molecule type" value="Genomic_DNA"/>
</dbReference>
<dbReference type="PRINTS" id="PR00813">
    <property type="entry name" value="BCTERIALGSPG"/>
</dbReference>
<organism evidence="4 5">
    <name type="scientific">Paludisphaera borealis</name>
    <dbReference type="NCBI Taxonomy" id="1387353"/>
    <lineage>
        <taxon>Bacteria</taxon>
        <taxon>Pseudomonadati</taxon>
        <taxon>Planctomycetota</taxon>
        <taxon>Planctomycetia</taxon>
        <taxon>Isosphaerales</taxon>
        <taxon>Isosphaeraceae</taxon>
        <taxon>Paludisphaera</taxon>
    </lineage>
</organism>
<dbReference type="STRING" id="1387353.BSF38_03126"/>
<keyword evidence="5" id="KW-1185">Reference proteome</keyword>
<dbReference type="PANTHER" id="PTHR30093">
    <property type="entry name" value="GENERAL SECRETION PATHWAY PROTEIN G"/>
    <property type="match status" value="1"/>
</dbReference>
<reference evidence="5" key="1">
    <citation type="submission" date="2016-12" db="EMBL/GenBank/DDBJ databases">
        <title>Comparative genomics of four Isosphaeraceae planctomycetes: a common pool of plasmids and glycoside hydrolase genes.</title>
        <authorList>
            <person name="Ivanova A."/>
        </authorList>
    </citation>
    <scope>NUCLEOTIDE SEQUENCE [LARGE SCALE GENOMIC DNA]</scope>
    <source>
        <strain evidence="5">PX4</strain>
    </source>
</reference>
<dbReference type="Gene3D" id="3.30.700.10">
    <property type="entry name" value="Glycoprotein, Type 4 Pilin"/>
    <property type="match status" value="1"/>
</dbReference>
<dbReference type="GO" id="GO:0015627">
    <property type="term" value="C:type II protein secretion system complex"/>
    <property type="evidence" value="ECO:0007669"/>
    <property type="project" value="InterPro"/>
</dbReference>
<evidence type="ECO:0000256" key="2">
    <source>
        <dbReference type="SAM" id="Phobius"/>
    </source>
</evidence>
<dbReference type="SUPFAM" id="SSF54523">
    <property type="entry name" value="Pili subunits"/>
    <property type="match status" value="1"/>
</dbReference>
<dbReference type="GO" id="GO:0015628">
    <property type="term" value="P:protein secretion by the type II secretion system"/>
    <property type="evidence" value="ECO:0007669"/>
    <property type="project" value="InterPro"/>
</dbReference>
<dbReference type="NCBIfam" id="TIGR04294">
    <property type="entry name" value="pre_pil_HX9DG"/>
    <property type="match status" value="1"/>
</dbReference>
<keyword evidence="1" id="KW-0488">Methylation</keyword>
<feature type="domain" description="DUF1559" evidence="3">
    <location>
        <begin position="51"/>
        <end position="139"/>
    </location>
</feature>
<evidence type="ECO:0000259" key="3">
    <source>
        <dbReference type="Pfam" id="PF07596"/>
    </source>
</evidence>
<dbReference type="Pfam" id="PF07596">
    <property type="entry name" value="SBP_bac_10"/>
    <property type="match status" value="1"/>
</dbReference>
<keyword evidence="2" id="KW-0472">Membrane</keyword>
<dbReference type="OrthoDB" id="285651at2"/>
<accession>A0A1U7CRP1</accession>
<dbReference type="AlphaFoldDB" id="A0A1U7CRP1"/>
<dbReference type="KEGG" id="pbor:BSF38_03126"/>
<protein>
    <recommendedName>
        <fullName evidence="3">DUF1559 domain-containing protein</fullName>
    </recommendedName>
</protein>
<keyword evidence="2" id="KW-0812">Transmembrane</keyword>
<dbReference type="InterPro" id="IPR000983">
    <property type="entry name" value="Bac_GSPG_pilin"/>
</dbReference>
<evidence type="ECO:0000313" key="5">
    <source>
        <dbReference type="Proteomes" id="UP000186309"/>
    </source>
</evidence>
<dbReference type="Proteomes" id="UP000186309">
    <property type="component" value="Chromosome"/>
</dbReference>
<dbReference type="RefSeq" id="WP_076347088.1">
    <property type="nucleotide sequence ID" value="NZ_CP019082.1"/>
</dbReference>
<name>A0A1U7CRP1_9BACT</name>
<dbReference type="InterPro" id="IPR027558">
    <property type="entry name" value="Pre_pil_HX9DG_C"/>
</dbReference>
<sequence length="254" mass="27130">MSAHFKNDPEFNDAVPMPISGRGFTLAEILVLVGIIALLIALLLPLNRGGARHAARRAQCVNNLKGIALALHNYEQEHKALPPAYTVDAQGNPLHSWRTLILPYLEQKSLYQTIDLTKPWNDPANAKALATSLPIFRCPVVGPGNTTTYLANTAPNGCLIPGQPRNLAEITDGTTSTLMVIEAGEEHAVPWMAPVDADESLVLSLGSDAKLPHTGGVNACFVDGHVQFLKASTPAKLLRGLISIAGGEEIPGDW</sequence>
<dbReference type="InterPro" id="IPR011453">
    <property type="entry name" value="DUF1559"/>
</dbReference>
<feature type="transmembrane region" description="Helical" evidence="2">
    <location>
        <begin position="24"/>
        <end position="46"/>
    </location>
</feature>
<proteinExistence type="predicted"/>
<keyword evidence="2" id="KW-1133">Transmembrane helix</keyword>
<evidence type="ECO:0000313" key="4">
    <source>
        <dbReference type="EMBL" id="APW61605.1"/>
    </source>
</evidence>
<dbReference type="InterPro" id="IPR045584">
    <property type="entry name" value="Pilin-like"/>
</dbReference>